<dbReference type="PaxDb" id="4113-PGSC0003DMT400068415"/>
<keyword evidence="2" id="KW-1185">Reference proteome</keyword>
<dbReference type="Gramene" id="PGSC0003DMT400068415">
    <property type="protein sequence ID" value="PGSC0003DMT400068415"/>
    <property type="gene ID" value="PGSC0003DMG400026604"/>
</dbReference>
<sequence length="68" mass="7680">MELAAQLLMERQWISLNVGVAVAGEDGESEGDVIHRSFDEIHAKRRRIMKGERGRESWFAFCSGSSKL</sequence>
<evidence type="ECO:0000313" key="2">
    <source>
        <dbReference type="Proteomes" id="UP000011115"/>
    </source>
</evidence>
<dbReference type="AlphaFoldDB" id="M1CJ09"/>
<proteinExistence type="predicted"/>
<name>M1CJ09_SOLTU</name>
<dbReference type="EnsemblPlants" id="PGSC0003DMT400068415">
    <property type="protein sequence ID" value="PGSC0003DMT400068415"/>
    <property type="gene ID" value="PGSC0003DMG400026604"/>
</dbReference>
<evidence type="ECO:0000313" key="1">
    <source>
        <dbReference type="EnsemblPlants" id="PGSC0003DMT400068415"/>
    </source>
</evidence>
<dbReference type="Proteomes" id="UP000011115">
    <property type="component" value="Unassembled WGS sequence"/>
</dbReference>
<accession>M1CJ09</accession>
<reference evidence="1" key="2">
    <citation type="submission" date="2015-06" db="UniProtKB">
        <authorList>
            <consortium name="EnsemblPlants"/>
        </authorList>
    </citation>
    <scope>IDENTIFICATION</scope>
    <source>
        <strain evidence="1">DM1-3 516 R44</strain>
    </source>
</reference>
<protein>
    <submittedName>
        <fullName evidence="1">Uncharacterized protein</fullName>
    </submittedName>
</protein>
<dbReference type="HOGENOM" id="CLU_2798887_0_0_1"/>
<reference evidence="2" key="1">
    <citation type="journal article" date="2011" name="Nature">
        <title>Genome sequence and analysis of the tuber crop potato.</title>
        <authorList>
            <consortium name="The Potato Genome Sequencing Consortium"/>
        </authorList>
    </citation>
    <scope>NUCLEOTIDE SEQUENCE [LARGE SCALE GENOMIC DNA]</scope>
    <source>
        <strain evidence="2">cv. DM1-3 516 R44</strain>
    </source>
</reference>
<organism evidence="1 2">
    <name type="scientific">Solanum tuberosum</name>
    <name type="common">Potato</name>
    <dbReference type="NCBI Taxonomy" id="4113"/>
    <lineage>
        <taxon>Eukaryota</taxon>
        <taxon>Viridiplantae</taxon>
        <taxon>Streptophyta</taxon>
        <taxon>Embryophyta</taxon>
        <taxon>Tracheophyta</taxon>
        <taxon>Spermatophyta</taxon>
        <taxon>Magnoliopsida</taxon>
        <taxon>eudicotyledons</taxon>
        <taxon>Gunneridae</taxon>
        <taxon>Pentapetalae</taxon>
        <taxon>asterids</taxon>
        <taxon>lamiids</taxon>
        <taxon>Solanales</taxon>
        <taxon>Solanaceae</taxon>
        <taxon>Solanoideae</taxon>
        <taxon>Solaneae</taxon>
        <taxon>Solanum</taxon>
    </lineage>
</organism>
<dbReference type="InParanoid" id="M1CJ09"/>